<evidence type="ECO:0000256" key="8">
    <source>
        <dbReference type="ARBA" id="ARBA00023136"/>
    </source>
</evidence>
<sequence>MNWKQRGATLVELACVCAVVGVVATLAVPTLGEVIEGQRMRATLSTLRLVVKSARQLAIMNTTTVTLCPSADFVHCSDDWRQPLILFADPNRNEQVDADEKIERWVTLEPGNAVVEWRSLKPYLQFSREGFSLGTNGSLRYCPSDRQQTQRFRKLVVSRLGRVRHDRPRNGISPSQLAASFGCTTP</sequence>
<protein>
    <recommendedName>
        <fullName evidence="2">Type II secretion system protein H</fullName>
    </recommendedName>
    <alternativeName>
        <fullName evidence="10">General secretion pathway protein H</fullName>
    </alternativeName>
</protein>
<comment type="caution">
    <text evidence="13">The sequence shown here is derived from an EMBL/GenBank/DDBJ whole genome shotgun (WGS) entry which is preliminary data.</text>
</comment>
<dbReference type="Pfam" id="PF12019">
    <property type="entry name" value="GspH"/>
    <property type="match status" value="1"/>
</dbReference>
<keyword evidence="6" id="KW-0812">Transmembrane</keyword>
<keyword evidence="5" id="KW-0997">Cell inner membrane</keyword>
<dbReference type="InterPro" id="IPR045584">
    <property type="entry name" value="Pilin-like"/>
</dbReference>
<evidence type="ECO:0000256" key="9">
    <source>
        <dbReference type="ARBA" id="ARBA00025772"/>
    </source>
</evidence>
<reference evidence="13 14" key="1">
    <citation type="submission" date="2018-08" db="EMBL/GenBank/DDBJ databases">
        <authorList>
            <person name="Khan S.A."/>
        </authorList>
    </citation>
    <scope>NUCLEOTIDE SEQUENCE [LARGE SCALE GENOMIC DNA]</scope>
    <source>
        <strain evidence="13 14">GTF-13</strain>
    </source>
</reference>
<proteinExistence type="inferred from homology"/>
<evidence type="ECO:0000313" key="14">
    <source>
        <dbReference type="Proteomes" id="UP000280792"/>
    </source>
</evidence>
<evidence type="ECO:0000256" key="5">
    <source>
        <dbReference type="ARBA" id="ARBA00022519"/>
    </source>
</evidence>
<evidence type="ECO:0000256" key="10">
    <source>
        <dbReference type="ARBA" id="ARBA00030775"/>
    </source>
</evidence>
<name>A0A3P3VNH7_9GAMM</name>
<evidence type="ECO:0000256" key="2">
    <source>
        <dbReference type="ARBA" id="ARBA00021549"/>
    </source>
</evidence>
<gene>
    <name evidence="13" type="ORF">D0544_15640</name>
</gene>
<feature type="domain" description="General secretion pathway GspH" evidence="12">
    <location>
        <begin position="51"/>
        <end position="161"/>
    </location>
</feature>
<keyword evidence="14" id="KW-1185">Reference proteome</keyword>
<dbReference type="EMBL" id="QWEZ01000002">
    <property type="protein sequence ID" value="RRJ83259.1"/>
    <property type="molecule type" value="Genomic_DNA"/>
</dbReference>
<feature type="region of interest" description="Disordered" evidence="11">
    <location>
        <begin position="167"/>
        <end position="186"/>
    </location>
</feature>
<dbReference type="Proteomes" id="UP000280792">
    <property type="component" value="Unassembled WGS sequence"/>
</dbReference>
<evidence type="ECO:0000256" key="11">
    <source>
        <dbReference type="SAM" id="MobiDB-lite"/>
    </source>
</evidence>
<comment type="similarity">
    <text evidence="9">Belongs to the GSP H family.</text>
</comment>
<feature type="compositionally biased region" description="Polar residues" evidence="11">
    <location>
        <begin position="172"/>
        <end position="186"/>
    </location>
</feature>
<dbReference type="Gene3D" id="3.55.40.10">
    <property type="entry name" value="minor pseudopilin epsh domain"/>
    <property type="match status" value="1"/>
</dbReference>
<dbReference type="AlphaFoldDB" id="A0A3P3VNH7"/>
<keyword evidence="7" id="KW-1133">Transmembrane helix</keyword>
<organism evidence="13 14">
    <name type="scientific">Aestuariirhabdus litorea</name>
    <dbReference type="NCBI Taxonomy" id="2528527"/>
    <lineage>
        <taxon>Bacteria</taxon>
        <taxon>Pseudomonadati</taxon>
        <taxon>Pseudomonadota</taxon>
        <taxon>Gammaproteobacteria</taxon>
        <taxon>Oceanospirillales</taxon>
        <taxon>Aestuariirhabdaceae</taxon>
        <taxon>Aestuariirhabdus</taxon>
    </lineage>
</organism>
<evidence type="ECO:0000256" key="4">
    <source>
        <dbReference type="ARBA" id="ARBA00022481"/>
    </source>
</evidence>
<evidence type="ECO:0000256" key="7">
    <source>
        <dbReference type="ARBA" id="ARBA00022989"/>
    </source>
</evidence>
<keyword evidence="3" id="KW-1003">Cell membrane</keyword>
<dbReference type="GO" id="GO:0015627">
    <property type="term" value="C:type II protein secretion system complex"/>
    <property type="evidence" value="ECO:0007669"/>
    <property type="project" value="InterPro"/>
</dbReference>
<dbReference type="RefSeq" id="WP_125017779.1">
    <property type="nucleotide sequence ID" value="NZ_QWEZ01000002.1"/>
</dbReference>
<evidence type="ECO:0000256" key="1">
    <source>
        <dbReference type="ARBA" id="ARBA00004377"/>
    </source>
</evidence>
<evidence type="ECO:0000259" key="12">
    <source>
        <dbReference type="Pfam" id="PF12019"/>
    </source>
</evidence>
<keyword evidence="8" id="KW-0472">Membrane</keyword>
<dbReference type="SUPFAM" id="SSF54523">
    <property type="entry name" value="Pili subunits"/>
    <property type="match status" value="1"/>
</dbReference>
<dbReference type="GO" id="GO:0015628">
    <property type="term" value="P:protein secretion by the type II secretion system"/>
    <property type="evidence" value="ECO:0007669"/>
    <property type="project" value="InterPro"/>
</dbReference>
<evidence type="ECO:0000313" key="13">
    <source>
        <dbReference type="EMBL" id="RRJ83259.1"/>
    </source>
</evidence>
<reference evidence="13 14" key="2">
    <citation type="submission" date="2018-12" db="EMBL/GenBank/DDBJ databases">
        <title>Simiduia agarivorans gen. nov., sp. nov., a marine, agarolytic bacterium isolated from shallow coastal water from Keelung, Taiwan.</title>
        <authorList>
            <person name="Shieh W.Y."/>
        </authorList>
    </citation>
    <scope>NUCLEOTIDE SEQUENCE [LARGE SCALE GENOMIC DNA]</scope>
    <source>
        <strain evidence="13 14">GTF-13</strain>
    </source>
</reference>
<dbReference type="InterPro" id="IPR022346">
    <property type="entry name" value="T2SS_GspH"/>
</dbReference>
<keyword evidence="4" id="KW-0488">Methylation</keyword>
<comment type="subcellular location">
    <subcellularLocation>
        <location evidence="1">Cell inner membrane</location>
        <topology evidence="1">Single-pass membrane protein</topology>
    </subcellularLocation>
</comment>
<accession>A0A3P3VNH7</accession>
<evidence type="ECO:0000256" key="6">
    <source>
        <dbReference type="ARBA" id="ARBA00022692"/>
    </source>
</evidence>
<dbReference type="GO" id="GO:0005886">
    <property type="term" value="C:plasma membrane"/>
    <property type="evidence" value="ECO:0007669"/>
    <property type="project" value="UniProtKB-SubCell"/>
</dbReference>
<evidence type="ECO:0000256" key="3">
    <source>
        <dbReference type="ARBA" id="ARBA00022475"/>
    </source>
</evidence>